<dbReference type="PROSITE" id="PS50222">
    <property type="entry name" value="EF_HAND_2"/>
    <property type="match status" value="2"/>
</dbReference>
<evidence type="ECO:0000256" key="2">
    <source>
        <dbReference type="ARBA" id="ARBA00022737"/>
    </source>
</evidence>
<keyword evidence="6" id="KW-1185">Reference proteome</keyword>
<protein>
    <recommendedName>
        <fullName evidence="4">EF-hand domain-containing protein</fullName>
    </recommendedName>
</protein>
<dbReference type="Pfam" id="PF13202">
    <property type="entry name" value="EF-hand_5"/>
    <property type="match status" value="2"/>
</dbReference>
<feature type="domain" description="EF-hand" evidence="4">
    <location>
        <begin position="138"/>
        <end position="173"/>
    </location>
</feature>
<dbReference type="InterPro" id="IPR002048">
    <property type="entry name" value="EF_hand_dom"/>
</dbReference>
<keyword evidence="1" id="KW-0479">Metal-binding</keyword>
<comment type="caution">
    <text evidence="5">The sequence shown here is derived from an EMBL/GenBank/DDBJ whole genome shotgun (WGS) entry which is preliminary data.</text>
</comment>
<evidence type="ECO:0000313" key="5">
    <source>
        <dbReference type="EMBL" id="KRG42881.1"/>
    </source>
</evidence>
<evidence type="ECO:0000259" key="4">
    <source>
        <dbReference type="PROSITE" id="PS50222"/>
    </source>
</evidence>
<feature type="domain" description="EF-hand" evidence="4">
    <location>
        <begin position="76"/>
        <end position="111"/>
    </location>
</feature>
<dbReference type="SUPFAM" id="SSF47473">
    <property type="entry name" value="EF-hand"/>
    <property type="match status" value="1"/>
</dbReference>
<sequence>MAAYRAPDEFTCTKPGRAQRSPTPRRLWRPFLENTMKRIASTPLVLAGLLLAGAAHAEEKARSMDANGDGMVSASEHADAARMKFETMDANKDGFVTAAEMDQSPMAMGKDRPMRQPPAADRIRMMDGDGDGKLSAPEYAAATKKMFDSTDTDKNGMISRAEMEASHKPMAARAGGNK</sequence>
<dbReference type="OrthoDB" id="7060921at2"/>
<evidence type="ECO:0000256" key="3">
    <source>
        <dbReference type="SAM" id="MobiDB-lite"/>
    </source>
</evidence>
<dbReference type="AlphaFoldDB" id="A0A0R0APM2"/>
<reference evidence="5 6" key="1">
    <citation type="submission" date="2015-10" db="EMBL/GenBank/DDBJ databases">
        <title>Genome sequencing and analysis of members of genus Stenotrophomonas.</title>
        <authorList>
            <person name="Patil P.P."/>
            <person name="Midha S."/>
            <person name="Patil P.B."/>
        </authorList>
    </citation>
    <scope>NUCLEOTIDE SEQUENCE [LARGE SCALE GENOMIC DNA]</scope>
    <source>
        <strain evidence="5 6">JCM 9942</strain>
    </source>
</reference>
<evidence type="ECO:0000256" key="1">
    <source>
        <dbReference type="ARBA" id="ARBA00022723"/>
    </source>
</evidence>
<dbReference type="Pfam" id="PF13499">
    <property type="entry name" value="EF-hand_7"/>
    <property type="match status" value="1"/>
</dbReference>
<evidence type="ECO:0000313" key="6">
    <source>
        <dbReference type="Proteomes" id="UP000050836"/>
    </source>
</evidence>
<name>A0A0R0APM2_9GAMM</name>
<dbReference type="InterPro" id="IPR018247">
    <property type="entry name" value="EF_Hand_1_Ca_BS"/>
</dbReference>
<dbReference type="PANTHER" id="PTHR10827">
    <property type="entry name" value="RETICULOCALBIN"/>
    <property type="match status" value="1"/>
</dbReference>
<proteinExistence type="predicted"/>
<dbReference type="Proteomes" id="UP000050836">
    <property type="component" value="Unassembled WGS sequence"/>
</dbReference>
<dbReference type="PANTHER" id="PTHR10827:SF98">
    <property type="entry name" value="45 KDA CALCIUM-BINDING PROTEIN"/>
    <property type="match status" value="1"/>
</dbReference>
<dbReference type="EMBL" id="LLXS01000016">
    <property type="protein sequence ID" value="KRG42881.1"/>
    <property type="molecule type" value="Genomic_DNA"/>
</dbReference>
<keyword evidence="2" id="KW-0677">Repeat</keyword>
<feature type="region of interest" description="Disordered" evidence="3">
    <location>
        <begin position="1"/>
        <end position="23"/>
    </location>
</feature>
<accession>A0A0R0APM2</accession>
<dbReference type="GO" id="GO:0005509">
    <property type="term" value="F:calcium ion binding"/>
    <property type="evidence" value="ECO:0007669"/>
    <property type="project" value="InterPro"/>
</dbReference>
<gene>
    <name evidence="5" type="ORF">ARC78_07800</name>
</gene>
<dbReference type="PROSITE" id="PS00018">
    <property type="entry name" value="EF_HAND_1"/>
    <property type="match status" value="2"/>
</dbReference>
<dbReference type="Gene3D" id="1.10.238.10">
    <property type="entry name" value="EF-hand"/>
    <property type="match status" value="2"/>
</dbReference>
<organism evidence="5 6">
    <name type="scientific">Stenotrophomonas pictorum JCM 9942</name>
    <dbReference type="NCBI Taxonomy" id="1236960"/>
    <lineage>
        <taxon>Bacteria</taxon>
        <taxon>Pseudomonadati</taxon>
        <taxon>Pseudomonadota</taxon>
        <taxon>Gammaproteobacteria</taxon>
        <taxon>Lysobacterales</taxon>
        <taxon>Lysobacteraceae</taxon>
        <taxon>Stenotrophomonas</taxon>
    </lineage>
</organism>
<dbReference type="InterPro" id="IPR011992">
    <property type="entry name" value="EF-hand-dom_pair"/>
</dbReference>